<comment type="caution">
    <text evidence="3">The sequence shown here is derived from an EMBL/GenBank/DDBJ whole genome shotgun (WGS) entry which is preliminary data.</text>
</comment>
<dbReference type="Proteomes" id="UP000824260">
    <property type="component" value="Unassembled WGS sequence"/>
</dbReference>
<gene>
    <name evidence="3" type="ORF">IAA52_01760</name>
</gene>
<evidence type="ECO:0000313" key="4">
    <source>
        <dbReference type="Proteomes" id="UP000824260"/>
    </source>
</evidence>
<feature type="transmembrane region" description="Helical" evidence="1">
    <location>
        <begin position="59"/>
        <end position="77"/>
    </location>
</feature>
<keyword evidence="1" id="KW-0472">Membrane</keyword>
<dbReference type="GO" id="GO:0042802">
    <property type="term" value="F:identical protein binding"/>
    <property type="evidence" value="ECO:0007669"/>
    <property type="project" value="TreeGrafter"/>
</dbReference>
<keyword evidence="3" id="KW-0418">Kinase</keyword>
<sequence length="421" mass="48089">MINLEILLYQTLLGVTLTLLFIESRFSRKKTCLLVYGATVLLMAADVWLYRILGRERFGELYTLTNHLPIFLVFFYISRNHGWQLIFQFLSGVLFCVMIQHGAALAYVLSGWKMWVLGLTYAILSAAMILFIVHFLRPLYLQVLHHLRHGWWLMCLNIAIYYVIILYLIPSYVGEPNWGTILQPAISLLMMGFYVLILALFSSVEREMENRHSAEMFSVQLSALQRQVESTRDAENALRIERHDLRHRLNTISNLVRSGNRETLLAYIGAAQEQLEEARPEIWCADPVLNAVFSFYFAQAKRFNIEVNAELAFPKILPADAASLSTVFANALENAIHACRALPEAQRKITCRCINRPRLMLEVSNPCASPVILGKDGFPITDGKDSDRGLGLRSIRSFCKKHDALLTCAYQEGWFSLRVAF</sequence>
<proteinExistence type="predicted"/>
<evidence type="ECO:0000313" key="3">
    <source>
        <dbReference type="EMBL" id="HIQ81808.1"/>
    </source>
</evidence>
<feature type="transmembrane region" description="Helical" evidence="1">
    <location>
        <begin position="115"/>
        <end position="139"/>
    </location>
</feature>
<keyword evidence="1" id="KW-0812">Transmembrane</keyword>
<feature type="transmembrane region" description="Helical" evidence="1">
    <location>
        <begin position="6"/>
        <end position="22"/>
    </location>
</feature>
<dbReference type="EMBL" id="DVFZ01000018">
    <property type="protein sequence ID" value="HIQ81808.1"/>
    <property type="molecule type" value="Genomic_DNA"/>
</dbReference>
<dbReference type="AlphaFoldDB" id="A0A9D0ZJX3"/>
<evidence type="ECO:0000259" key="2">
    <source>
        <dbReference type="Pfam" id="PF14501"/>
    </source>
</evidence>
<reference evidence="3" key="1">
    <citation type="submission" date="2020-10" db="EMBL/GenBank/DDBJ databases">
        <authorList>
            <person name="Gilroy R."/>
        </authorList>
    </citation>
    <scope>NUCLEOTIDE SEQUENCE</scope>
    <source>
        <strain evidence="3">ChiSjej6B24-2974</strain>
    </source>
</reference>
<feature type="transmembrane region" description="Helical" evidence="1">
    <location>
        <begin position="151"/>
        <end position="169"/>
    </location>
</feature>
<dbReference type="GO" id="GO:0016301">
    <property type="term" value="F:kinase activity"/>
    <property type="evidence" value="ECO:0007669"/>
    <property type="project" value="UniProtKB-KW"/>
</dbReference>
<dbReference type="InterPro" id="IPR036890">
    <property type="entry name" value="HATPase_C_sf"/>
</dbReference>
<keyword evidence="1" id="KW-1133">Transmembrane helix</keyword>
<accession>A0A9D0ZJX3</accession>
<dbReference type="PANTHER" id="PTHR40448:SF1">
    <property type="entry name" value="TWO-COMPONENT SENSOR HISTIDINE KINASE"/>
    <property type="match status" value="1"/>
</dbReference>
<feature type="transmembrane region" description="Helical" evidence="1">
    <location>
        <begin position="181"/>
        <end position="201"/>
    </location>
</feature>
<organism evidence="3 4">
    <name type="scientific">Candidatus Pullichristensenella stercorigallinarum</name>
    <dbReference type="NCBI Taxonomy" id="2840909"/>
    <lineage>
        <taxon>Bacteria</taxon>
        <taxon>Bacillati</taxon>
        <taxon>Bacillota</taxon>
        <taxon>Clostridia</taxon>
        <taxon>Candidatus Pullichristensenella</taxon>
    </lineage>
</organism>
<dbReference type="InterPro" id="IPR032834">
    <property type="entry name" value="NatK-like_C"/>
</dbReference>
<name>A0A9D0ZJX3_9FIRM</name>
<dbReference type="Gene3D" id="3.30.565.10">
    <property type="entry name" value="Histidine kinase-like ATPase, C-terminal domain"/>
    <property type="match status" value="1"/>
</dbReference>
<feature type="transmembrane region" description="Helical" evidence="1">
    <location>
        <begin position="34"/>
        <end position="53"/>
    </location>
</feature>
<evidence type="ECO:0000256" key="1">
    <source>
        <dbReference type="SAM" id="Phobius"/>
    </source>
</evidence>
<dbReference type="CDD" id="cd16935">
    <property type="entry name" value="HATPase_AgrC-ComD-like"/>
    <property type="match status" value="1"/>
</dbReference>
<dbReference type="PANTHER" id="PTHR40448">
    <property type="entry name" value="TWO-COMPONENT SENSOR HISTIDINE KINASE"/>
    <property type="match status" value="1"/>
</dbReference>
<dbReference type="SUPFAM" id="SSF55874">
    <property type="entry name" value="ATPase domain of HSP90 chaperone/DNA topoisomerase II/histidine kinase"/>
    <property type="match status" value="1"/>
</dbReference>
<feature type="transmembrane region" description="Helical" evidence="1">
    <location>
        <begin position="89"/>
        <end position="109"/>
    </location>
</feature>
<feature type="domain" description="Sensor histidine kinase NatK-like C-terminal" evidence="2">
    <location>
        <begin position="322"/>
        <end position="421"/>
    </location>
</feature>
<protein>
    <submittedName>
        <fullName evidence="3">Sensor histidine kinase</fullName>
    </submittedName>
</protein>
<reference evidence="3" key="2">
    <citation type="journal article" date="2021" name="PeerJ">
        <title>Extensive microbial diversity within the chicken gut microbiome revealed by metagenomics and culture.</title>
        <authorList>
            <person name="Gilroy R."/>
            <person name="Ravi A."/>
            <person name="Getino M."/>
            <person name="Pursley I."/>
            <person name="Horton D.L."/>
            <person name="Alikhan N.F."/>
            <person name="Baker D."/>
            <person name="Gharbi K."/>
            <person name="Hall N."/>
            <person name="Watson M."/>
            <person name="Adriaenssens E.M."/>
            <person name="Foster-Nyarko E."/>
            <person name="Jarju S."/>
            <person name="Secka A."/>
            <person name="Antonio M."/>
            <person name="Oren A."/>
            <person name="Chaudhuri R.R."/>
            <person name="La Ragione R."/>
            <person name="Hildebrand F."/>
            <person name="Pallen M.J."/>
        </authorList>
    </citation>
    <scope>NUCLEOTIDE SEQUENCE</scope>
    <source>
        <strain evidence="3">ChiSjej6B24-2974</strain>
    </source>
</reference>
<keyword evidence="3" id="KW-0808">Transferase</keyword>
<dbReference type="Pfam" id="PF14501">
    <property type="entry name" value="HATPase_c_5"/>
    <property type="match status" value="1"/>
</dbReference>